<sequence length="123" mass="13872">MKTVEDFDIFSLSIIQDKPATLYNQLKDNSTFIYIGSDKYIIPPGAMAISLPKENELDCNFAGFQFKQDVRLDGYIKVIQIDEHYLVTFATEKFSNFPGGEEALNDIILLKVGNALLDIESLN</sequence>
<name>A0AAU8HZ43_9CAUD</name>
<protein>
    <submittedName>
        <fullName evidence="1">Uncharacterized protein</fullName>
    </submittedName>
</protein>
<organism evidence="1">
    <name type="scientific">Klebsiella phage FKP3</name>
    <dbReference type="NCBI Taxonomy" id="3231233"/>
    <lineage>
        <taxon>Viruses</taxon>
        <taxon>Duplodnaviria</taxon>
        <taxon>Heunggongvirae</taxon>
        <taxon>Uroviricota</taxon>
        <taxon>Caudoviricetes</taxon>
        <taxon>Stephanstirmvirinae</taxon>
        <taxon>Justusliebigvirus</taxon>
    </lineage>
</organism>
<evidence type="ECO:0000313" key="1">
    <source>
        <dbReference type="EMBL" id="XCI77998.1"/>
    </source>
</evidence>
<reference evidence="1" key="1">
    <citation type="submission" date="2024-06" db="EMBL/GenBank/DDBJ databases">
        <title>High activity and specificity of bacteriophage cocktails against carbapenem-resistant Klebsiella pneumoniae belonging to high-risk clones CG258 and ST307.</title>
        <authorList>
            <person name="Jimenez Quiceno J."/>
            <person name="Salazar Ospina L."/>
            <person name="Tellez Carrasquilla S."/>
        </authorList>
    </citation>
    <scope>NUCLEOTIDE SEQUENCE</scope>
</reference>
<dbReference type="EMBL" id="PP895363">
    <property type="protein sequence ID" value="XCI77998.1"/>
    <property type="molecule type" value="Genomic_DNA"/>
</dbReference>
<proteinExistence type="predicted"/>
<accession>A0AAU8HZ43</accession>